<dbReference type="CDD" id="cd02652">
    <property type="entry name" value="nuc_hydro_2"/>
    <property type="match status" value="1"/>
</dbReference>
<evidence type="ECO:0000313" key="3">
    <source>
        <dbReference type="EMBL" id="HCO27555.1"/>
    </source>
</evidence>
<gene>
    <name evidence="3" type="ORF">DIT97_32840</name>
</gene>
<evidence type="ECO:0000313" key="4">
    <source>
        <dbReference type="Proteomes" id="UP000263642"/>
    </source>
</evidence>
<feature type="chain" id="PRO_5017639577" evidence="1">
    <location>
        <begin position="20"/>
        <end position="343"/>
    </location>
</feature>
<dbReference type="PANTHER" id="PTHR43264:SF1">
    <property type="entry name" value="INOSINE_URIDINE-PREFERRING NUCLEOSIDE HYDROLASE DOMAIN-CONTAINING PROTEIN"/>
    <property type="match status" value="1"/>
</dbReference>
<dbReference type="AlphaFoldDB" id="A0A3D3RFH0"/>
<evidence type="ECO:0000259" key="2">
    <source>
        <dbReference type="Pfam" id="PF01156"/>
    </source>
</evidence>
<dbReference type="SUPFAM" id="SSF53590">
    <property type="entry name" value="Nucleoside hydrolase"/>
    <property type="match status" value="1"/>
</dbReference>
<dbReference type="PANTHER" id="PTHR43264">
    <property type="match status" value="1"/>
</dbReference>
<dbReference type="Proteomes" id="UP000263642">
    <property type="component" value="Unassembled WGS sequence"/>
</dbReference>
<comment type="caution">
    <text evidence="3">The sequence shown here is derived from an EMBL/GenBank/DDBJ whole genome shotgun (WGS) entry which is preliminary data.</text>
</comment>
<dbReference type="Gene3D" id="3.90.245.10">
    <property type="entry name" value="Ribonucleoside hydrolase-like"/>
    <property type="match status" value="1"/>
</dbReference>
<feature type="signal peptide" evidence="1">
    <location>
        <begin position="1"/>
        <end position="19"/>
    </location>
</feature>
<accession>A0A3D3RFH0</accession>
<dbReference type="InterPro" id="IPR001910">
    <property type="entry name" value="Inosine/uridine_hydrolase_dom"/>
</dbReference>
<proteinExistence type="predicted"/>
<reference evidence="3 4" key="1">
    <citation type="journal article" date="2018" name="Nat. Biotechnol.">
        <title>A standardized bacterial taxonomy based on genome phylogeny substantially revises the tree of life.</title>
        <authorList>
            <person name="Parks D.H."/>
            <person name="Chuvochina M."/>
            <person name="Waite D.W."/>
            <person name="Rinke C."/>
            <person name="Skarshewski A."/>
            <person name="Chaumeil P.A."/>
            <person name="Hugenholtz P."/>
        </authorList>
    </citation>
    <scope>NUCLEOTIDE SEQUENCE [LARGE SCALE GENOMIC DNA]</scope>
    <source>
        <strain evidence="3">UBA9375</strain>
    </source>
</reference>
<protein>
    <submittedName>
        <fullName evidence="3">Nucleoside hydrolase</fullName>
    </submittedName>
</protein>
<dbReference type="GO" id="GO:0016799">
    <property type="term" value="F:hydrolase activity, hydrolyzing N-glycosyl compounds"/>
    <property type="evidence" value="ECO:0007669"/>
    <property type="project" value="InterPro"/>
</dbReference>
<keyword evidence="3" id="KW-0378">Hydrolase</keyword>
<name>A0A3D3RFH0_9PLAN</name>
<dbReference type="EMBL" id="DQAY01000201">
    <property type="protein sequence ID" value="HCO27555.1"/>
    <property type="molecule type" value="Genomic_DNA"/>
</dbReference>
<feature type="domain" description="Inosine/uridine-preferring nucleoside hydrolase" evidence="2">
    <location>
        <begin position="29"/>
        <end position="287"/>
    </location>
</feature>
<evidence type="ECO:0000256" key="1">
    <source>
        <dbReference type="SAM" id="SignalP"/>
    </source>
</evidence>
<dbReference type="Pfam" id="PF01156">
    <property type="entry name" value="IU_nuc_hydro"/>
    <property type="match status" value="1"/>
</dbReference>
<dbReference type="InterPro" id="IPR036452">
    <property type="entry name" value="Ribo_hydro-like"/>
</dbReference>
<sequence length="343" mass="38070">MKPMMSGLVVLLCFSIVQAGSCAAEPVKLIFDTDMGNDIDDALALAVIHALQSRGECELLAVTSSKDNPWSILYCDVVNSFYGRPEIPLGAVSQGATNLDGSYTRKVVETSEDGKPVFARHFQRAEDIPEAVSVLRSTLAAQPDHSVVLVVVGFSTNIAKLLQSPGDQISHLTGRELVSRKVILLSQMIGRFDQDKPAEFHEYNVKLDIPAAKTVYELWPAEIPVVVSGWEVGRTIKNRASSIQNDYGYVKYHPIKLGYEYWHKMPYDRPTYDLTSVLYAVRPGRHYFGLSKSGQFKINELGKLEYTENTAGNQQFLTLTPEQVIRVQEVLESLSSQPPAMSN</sequence>
<keyword evidence="1" id="KW-0732">Signal</keyword>
<organism evidence="3 4">
    <name type="scientific">Gimesia maris</name>
    <dbReference type="NCBI Taxonomy" id="122"/>
    <lineage>
        <taxon>Bacteria</taxon>
        <taxon>Pseudomonadati</taxon>
        <taxon>Planctomycetota</taxon>
        <taxon>Planctomycetia</taxon>
        <taxon>Planctomycetales</taxon>
        <taxon>Planctomycetaceae</taxon>
        <taxon>Gimesia</taxon>
    </lineage>
</organism>